<proteinExistence type="predicted"/>
<dbReference type="Pfam" id="PF08819">
    <property type="entry name" value="DUF1802"/>
    <property type="match status" value="1"/>
</dbReference>
<sequence length="474" mass="52693">MNQPVLISTALGLSAPDVEALIQGATIAAVAEIFLDPGQEFALYFRNDFTPQRPPESSDQPTEVAETVKIVAIARCEGCQTITDRNSLSTLSRLTLWSLEDLEEIIEDQGAIFLAHLRVDRLSEAIALAFHLPTQDRIGTPIALPVTIAVADSVPVLSDRTFAYRRSQLEQFLLPLHPELDALQGAIAQLARSQPTAQNLDDDLQQFLGFGNPVPVSSEDPDLTWISTIAPVGHSQDTDGFAKLVRQGLLKLGFSGPELLPEFLIAGEGCDFYCETPYLMVGQCKAKNPKTAIADNPAQLLTRAANHLGTERYERAIKWIVAAEELTVDVLNVAIKNQMNVIRPETLQSLVHLQAKYKGSVDLLKLKQCLRQDPYGWADDKVNSYIDKVKESIELRSRIIKLVKRHLENARLELAGVEALHALYVSSYPHHFIALKEMHEILIELSSPLTGYLGRIKGSDWHSDRFYYLRDLSL</sequence>
<protein>
    <submittedName>
        <fullName evidence="1">DUF1802 family protein</fullName>
    </submittedName>
</protein>
<name>A0ABT2MRT5_9CYAN</name>
<dbReference type="EMBL" id="JAMXFF010000012">
    <property type="protein sequence ID" value="MCT7966631.1"/>
    <property type="molecule type" value="Genomic_DNA"/>
</dbReference>
<dbReference type="RefSeq" id="WP_368006266.1">
    <property type="nucleotide sequence ID" value="NZ_JAMXFF010000012.1"/>
</dbReference>
<gene>
    <name evidence="1" type="ORF">NG799_09835</name>
</gene>
<evidence type="ECO:0000313" key="2">
    <source>
        <dbReference type="Proteomes" id="UP001525890"/>
    </source>
</evidence>
<dbReference type="InterPro" id="IPR014923">
    <property type="entry name" value="DUF1802"/>
</dbReference>
<organism evidence="1 2">
    <name type="scientific">Laspinema palackyanum D2a</name>
    <dbReference type="NCBI Taxonomy" id="2953684"/>
    <lineage>
        <taxon>Bacteria</taxon>
        <taxon>Bacillati</taxon>
        <taxon>Cyanobacteriota</taxon>
        <taxon>Cyanophyceae</taxon>
        <taxon>Oscillatoriophycideae</taxon>
        <taxon>Oscillatoriales</taxon>
        <taxon>Laspinemataceae</taxon>
        <taxon>Laspinema</taxon>
        <taxon>Laspinema palackyanum</taxon>
    </lineage>
</organism>
<keyword evidence="2" id="KW-1185">Reference proteome</keyword>
<reference evidence="1 2" key="1">
    <citation type="journal article" date="2022" name="Front. Microbiol.">
        <title>High genomic differentiation and limited gene flow indicate recent cryptic speciation within the genus Laspinema (cyanobacteria).</title>
        <authorList>
            <person name="Stanojkovic A."/>
            <person name="Skoupy S."/>
            <person name="Skaloud P."/>
            <person name="Dvorak P."/>
        </authorList>
    </citation>
    <scope>NUCLEOTIDE SEQUENCE [LARGE SCALE GENOMIC DNA]</scope>
    <source>
        <strain evidence="1 2">D2a</strain>
    </source>
</reference>
<accession>A0ABT2MRT5</accession>
<evidence type="ECO:0000313" key="1">
    <source>
        <dbReference type="EMBL" id="MCT7966631.1"/>
    </source>
</evidence>
<dbReference type="Proteomes" id="UP001525890">
    <property type="component" value="Unassembled WGS sequence"/>
</dbReference>
<comment type="caution">
    <text evidence="1">The sequence shown here is derived from an EMBL/GenBank/DDBJ whole genome shotgun (WGS) entry which is preliminary data.</text>
</comment>